<keyword evidence="2" id="KW-0808">Transferase</keyword>
<sequence>MAQPPGFIQDDKTLVCKLQKALYGLKQAPRA</sequence>
<dbReference type="Proteomes" id="UP000265520">
    <property type="component" value="Unassembled WGS sequence"/>
</dbReference>
<organism evidence="2 3">
    <name type="scientific">Trifolium medium</name>
    <dbReference type="NCBI Taxonomy" id="97028"/>
    <lineage>
        <taxon>Eukaryota</taxon>
        <taxon>Viridiplantae</taxon>
        <taxon>Streptophyta</taxon>
        <taxon>Embryophyta</taxon>
        <taxon>Tracheophyta</taxon>
        <taxon>Spermatophyta</taxon>
        <taxon>Magnoliopsida</taxon>
        <taxon>eudicotyledons</taxon>
        <taxon>Gunneridae</taxon>
        <taxon>Pentapetalae</taxon>
        <taxon>rosids</taxon>
        <taxon>fabids</taxon>
        <taxon>Fabales</taxon>
        <taxon>Fabaceae</taxon>
        <taxon>Papilionoideae</taxon>
        <taxon>50 kb inversion clade</taxon>
        <taxon>NPAAA clade</taxon>
        <taxon>Hologalegina</taxon>
        <taxon>IRL clade</taxon>
        <taxon>Trifolieae</taxon>
        <taxon>Trifolium</taxon>
    </lineage>
</organism>
<evidence type="ECO:0000313" key="3">
    <source>
        <dbReference type="Proteomes" id="UP000265520"/>
    </source>
</evidence>
<dbReference type="GO" id="GO:0003964">
    <property type="term" value="F:RNA-directed DNA polymerase activity"/>
    <property type="evidence" value="ECO:0007669"/>
    <property type="project" value="UniProtKB-KW"/>
</dbReference>
<name>A0A392UPE4_9FABA</name>
<dbReference type="EMBL" id="LXQA010864643">
    <property type="protein sequence ID" value="MCI74627.1"/>
    <property type="molecule type" value="Genomic_DNA"/>
</dbReference>
<feature type="domain" description="Reverse transcriptase Ty1/copia-type" evidence="1">
    <location>
        <begin position="1"/>
        <end position="31"/>
    </location>
</feature>
<protein>
    <submittedName>
        <fullName evidence="2">Reverse transcriptase</fullName>
    </submittedName>
</protein>
<reference evidence="2 3" key="1">
    <citation type="journal article" date="2018" name="Front. Plant Sci.">
        <title>Red Clover (Trifolium pratense) and Zigzag Clover (T. medium) - A Picture of Genomic Similarities and Differences.</title>
        <authorList>
            <person name="Dluhosova J."/>
            <person name="Istvanek J."/>
            <person name="Nedelnik J."/>
            <person name="Repkova J."/>
        </authorList>
    </citation>
    <scope>NUCLEOTIDE SEQUENCE [LARGE SCALE GENOMIC DNA]</scope>
    <source>
        <strain evidence="3">cv. 10/8</strain>
        <tissue evidence="2">Leaf</tissue>
    </source>
</reference>
<keyword evidence="2" id="KW-0548">Nucleotidyltransferase</keyword>
<evidence type="ECO:0000313" key="2">
    <source>
        <dbReference type="EMBL" id="MCI74627.1"/>
    </source>
</evidence>
<evidence type="ECO:0000259" key="1">
    <source>
        <dbReference type="Pfam" id="PF07727"/>
    </source>
</evidence>
<feature type="non-terminal residue" evidence="2">
    <location>
        <position position="31"/>
    </location>
</feature>
<dbReference type="InterPro" id="IPR013103">
    <property type="entry name" value="RVT_2"/>
</dbReference>
<proteinExistence type="predicted"/>
<accession>A0A392UPE4</accession>
<dbReference type="Pfam" id="PF07727">
    <property type="entry name" value="RVT_2"/>
    <property type="match status" value="1"/>
</dbReference>
<keyword evidence="3" id="KW-1185">Reference proteome</keyword>
<comment type="caution">
    <text evidence="2">The sequence shown here is derived from an EMBL/GenBank/DDBJ whole genome shotgun (WGS) entry which is preliminary data.</text>
</comment>
<keyword evidence="2" id="KW-0695">RNA-directed DNA polymerase</keyword>
<dbReference type="AlphaFoldDB" id="A0A392UPE4"/>